<dbReference type="PANTHER" id="PTHR32097">
    <property type="entry name" value="CAMP-BINDING PROTEIN 1-RELATED"/>
    <property type="match status" value="1"/>
</dbReference>
<dbReference type="Proteomes" id="UP000434639">
    <property type="component" value="Unassembled WGS sequence"/>
</dbReference>
<evidence type="ECO:0000313" key="5">
    <source>
        <dbReference type="EMBL" id="MTH51948.1"/>
    </source>
</evidence>
<organism evidence="5 6">
    <name type="scientific">Metabacillus mangrovi</name>
    <dbReference type="NCBI Taxonomy" id="1491830"/>
    <lineage>
        <taxon>Bacteria</taxon>
        <taxon>Bacillati</taxon>
        <taxon>Bacillota</taxon>
        <taxon>Bacilli</taxon>
        <taxon>Bacillales</taxon>
        <taxon>Bacillaceae</taxon>
        <taxon>Metabacillus</taxon>
    </lineage>
</organism>
<dbReference type="Gene3D" id="1.10.3680.10">
    <property type="entry name" value="TerB-like"/>
    <property type="match status" value="1"/>
</dbReference>
<evidence type="ECO:0000313" key="6">
    <source>
        <dbReference type="Proteomes" id="UP000434639"/>
    </source>
</evidence>
<reference evidence="5 6" key="1">
    <citation type="journal article" date="2017" name="Int. J. Syst. Evol. Microbiol.">
        <title>Bacillus mangrovi sp. nov., isolated from a sediment sample from a mangrove forest.</title>
        <authorList>
            <person name="Gupta V."/>
            <person name="Singh P.K."/>
            <person name="Korpole S."/>
            <person name="Tanuku N.R.S."/>
            <person name="Pinnaka A.K."/>
        </authorList>
    </citation>
    <scope>NUCLEOTIDE SEQUENCE [LARGE SCALE GENOMIC DNA]</scope>
    <source>
        <strain evidence="5 6">KCTC 33872</strain>
    </source>
</reference>
<dbReference type="SUPFAM" id="SSF158682">
    <property type="entry name" value="TerB-like"/>
    <property type="match status" value="1"/>
</dbReference>
<dbReference type="InterPro" id="IPR003325">
    <property type="entry name" value="TerD"/>
</dbReference>
<dbReference type="CDD" id="cd06974">
    <property type="entry name" value="TerD_like"/>
    <property type="match status" value="1"/>
</dbReference>
<dbReference type="Pfam" id="PF05099">
    <property type="entry name" value="TerB"/>
    <property type="match status" value="1"/>
</dbReference>
<evidence type="ECO:0000256" key="1">
    <source>
        <dbReference type="ARBA" id="ARBA00008775"/>
    </source>
</evidence>
<dbReference type="Gene3D" id="2.60.60.30">
    <property type="entry name" value="sav2460 like domains"/>
    <property type="match status" value="1"/>
</dbReference>
<feature type="compositionally biased region" description="Low complexity" evidence="2">
    <location>
        <begin position="200"/>
        <end position="269"/>
    </location>
</feature>
<gene>
    <name evidence="5" type="ORF">GKZ89_00910</name>
</gene>
<dbReference type="CDD" id="cd07176">
    <property type="entry name" value="terB"/>
    <property type="match status" value="1"/>
</dbReference>
<dbReference type="InterPro" id="IPR029024">
    <property type="entry name" value="TerB-like"/>
</dbReference>
<dbReference type="InterPro" id="IPR007791">
    <property type="entry name" value="DjlA_N"/>
</dbReference>
<dbReference type="AlphaFoldDB" id="A0A7X2S164"/>
<feature type="region of interest" description="Disordered" evidence="2">
    <location>
        <begin position="193"/>
        <end position="283"/>
    </location>
</feature>
<proteinExistence type="inferred from homology"/>
<evidence type="ECO:0000256" key="2">
    <source>
        <dbReference type="SAM" id="MobiDB-lite"/>
    </source>
</evidence>
<evidence type="ECO:0000259" key="3">
    <source>
        <dbReference type="Pfam" id="PF02342"/>
    </source>
</evidence>
<comment type="similarity">
    <text evidence="1">Belongs to the CAPAB/TerDEXZ family.</text>
</comment>
<feature type="domain" description="TerD" evidence="3">
    <location>
        <begin position="1"/>
        <end position="187"/>
    </location>
</feature>
<keyword evidence="6" id="KW-1185">Reference proteome</keyword>
<sequence>MGVTLKKGQKVDLTKSNPGLSAIAVGLGWDINQFGGAAYDLDASVFLLGENGRVPSDNDFIFYNNPTGASGSVIYCGDNRTGEGAQDDELIRVDLNRVPNHIQRIAFTITIHDAQEKRQNFGQISNAYVRIFSENNGAELLRYQLGTEFSVETAIVAAELYRHQGEWKFSATGSGFGGGLGALCRNFGVTVDDEPAQTAPSQPYQQQHQGSHQPSGGYQNQGYSSGTYQAPAVSQNPYQNQSQSPQNPYQNQAPAAAQNPYQQQPPQNYGAPSQSYGGTQTANRTTVCPRCQSQNVGAGKKGFGLGKAALGGLVLGPVGLLGGFIGGNKVQFTCHQCAYKWAPDQKDFAAWANEQKRNAQELMQRFKGQDMMDAIVAGCALVSLADGHISPAERQKVNEFFSSSQELRVFDTAKVNQRFNQFVTNLERDWMTGRAEAMRALGNLRTKPDAGRLVVRYCVALGFADGEFDHSEKQAVSDICRELGLNPAEFLS</sequence>
<protein>
    <submittedName>
        <fullName evidence="5">Tellurium resistance protein TerD</fullName>
    </submittedName>
</protein>
<accession>A0A7X2S164</accession>
<evidence type="ECO:0000259" key="4">
    <source>
        <dbReference type="Pfam" id="PF05099"/>
    </source>
</evidence>
<feature type="domain" description="Co-chaperone DjlA N-terminal" evidence="4">
    <location>
        <begin position="373"/>
        <end position="490"/>
    </location>
</feature>
<dbReference type="EMBL" id="WMIB01000001">
    <property type="protein sequence ID" value="MTH51948.1"/>
    <property type="molecule type" value="Genomic_DNA"/>
</dbReference>
<dbReference type="Pfam" id="PF02342">
    <property type="entry name" value="TerD"/>
    <property type="match status" value="1"/>
</dbReference>
<comment type="caution">
    <text evidence="5">The sequence shown here is derived from an EMBL/GenBank/DDBJ whole genome shotgun (WGS) entry which is preliminary data.</text>
</comment>
<dbReference type="InterPro" id="IPR051324">
    <property type="entry name" value="Stress/Tellurium_Resist"/>
</dbReference>
<dbReference type="PANTHER" id="PTHR32097:SF4">
    <property type="entry name" value="GENERAL STRESS PROTEIN 16U"/>
    <property type="match status" value="1"/>
</dbReference>
<feature type="compositionally biased region" description="Polar residues" evidence="2">
    <location>
        <begin position="270"/>
        <end position="283"/>
    </location>
</feature>
<name>A0A7X2S164_9BACI</name>